<comment type="caution">
    <text evidence="1">The sequence shown here is derived from an EMBL/GenBank/DDBJ whole genome shotgun (WGS) entry which is preliminary data.</text>
</comment>
<evidence type="ECO:0000313" key="1">
    <source>
        <dbReference type="EMBL" id="NYB75215.1"/>
    </source>
</evidence>
<dbReference type="AlphaFoldDB" id="A0A974BMB8"/>
<dbReference type="InterPro" id="IPR025373">
    <property type="entry name" value="DUF4363"/>
</dbReference>
<name>A0A974BMB8_SEDHY</name>
<accession>A0A974BMB8</accession>
<dbReference type="Pfam" id="PF14276">
    <property type="entry name" value="DUF4363"/>
    <property type="match status" value="1"/>
</dbReference>
<sequence>MTKFYNESINDLLIDIENEQWDKADEAILLYMNKWEEVKNVWIYFIDQKDLDGIESSMKKINVYIKNRDKSYAQAELEHMMILFNSIKENECLTIQNIF</sequence>
<protein>
    <submittedName>
        <fullName evidence="1">DUF4363 family protein</fullName>
    </submittedName>
</protein>
<keyword evidence="2" id="KW-1185">Reference proteome</keyword>
<gene>
    <name evidence="1" type="ORF">HZF24_13785</name>
</gene>
<dbReference type="EMBL" id="JACBNQ010000018">
    <property type="protein sequence ID" value="NYB75215.1"/>
    <property type="molecule type" value="Genomic_DNA"/>
</dbReference>
<reference evidence="1" key="1">
    <citation type="submission" date="2020-07" db="EMBL/GenBank/DDBJ databases">
        <title>Genomic analysis of a strain of Sedimentibacter Hydroxybenzoicus DSM7310.</title>
        <authorList>
            <person name="Ma S."/>
        </authorList>
    </citation>
    <scope>NUCLEOTIDE SEQUENCE</scope>
    <source>
        <strain evidence="1">DSM 7310</strain>
    </source>
</reference>
<dbReference type="Proteomes" id="UP000611629">
    <property type="component" value="Unassembled WGS sequence"/>
</dbReference>
<organism evidence="1 2">
    <name type="scientific">Sedimentibacter hydroxybenzoicus DSM 7310</name>
    <dbReference type="NCBI Taxonomy" id="1123245"/>
    <lineage>
        <taxon>Bacteria</taxon>
        <taxon>Bacillati</taxon>
        <taxon>Bacillota</taxon>
        <taxon>Tissierellia</taxon>
        <taxon>Sedimentibacter</taxon>
    </lineage>
</organism>
<proteinExistence type="predicted"/>
<evidence type="ECO:0000313" key="2">
    <source>
        <dbReference type="Proteomes" id="UP000611629"/>
    </source>
</evidence>